<dbReference type="STRING" id="5288.A0A5C5FMA8"/>
<name>A0A5C5FMA8_9BASI</name>
<protein>
    <submittedName>
        <fullName evidence="2">S-adenosyl-L-methionine-dependent methyltransferase</fullName>
    </submittedName>
</protein>
<dbReference type="InterPro" id="IPR029063">
    <property type="entry name" value="SAM-dependent_MTases_sf"/>
</dbReference>
<dbReference type="CDD" id="cd02440">
    <property type="entry name" value="AdoMet_MTases"/>
    <property type="match status" value="1"/>
</dbReference>
<accession>A0A5C5FMA8</accession>
<reference evidence="2 3" key="1">
    <citation type="submission" date="2019-03" db="EMBL/GenBank/DDBJ databases">
        <title>Rhodosporidium diobovatum UCD-FST 08-225 genome sequencing, assembly, and annotation.</title>
        <authorList>
            <person name="Fakankun I.U."/>
            <person name="Fristensky B."/>
            <person name="Levin D.B."/>
        </authorList>
    </citation>
    <scope>NUCLEOTIDE SEQUENCE [LARGE SCALE GENOMIC DNA]</scope>
    <source>
        <strain evidence="2 3">UCD-FST 08-225</strain>
    </source>
</reference>
<keyword evidence="3" id="KW-1185">Reference proteome</keyword>
<keyword evidence="1" id="KW-0732">Signal</keyword>
<dbReference type="Proteomes" id="UP000311382">
    <property type="component" value="Unassembled WGS sequence"/>
</dbReference>
<evidence type="ECO:0000256" key="1">
    <source>
        <dbReference type="SAM" id="SignalP"/>
    </source>
</evidence>
<comment type="caution">
    <text evidence="2">The sequence shown here is derived from an EMBL/GenBank/DDBJ whole genome shotgun (WGS) entry which is preliminary data.</text>
</comment>
<dbReference type="GO" id="GO:0008168">
    <property type="term" value="F:methyltransferase activity"/>
    <property type="evidence" value="ECO:0007669"/>
    <property type="project" value="UniProtKB-KW"/>
</dbReference>
<organism evidence="2 3">
    <name type="scientific">Rhodotorula diobovata</name>
    <dbReference type="NCBI Taxonomy" id="5288"/>
    <lineage>
        <taxon>Eukaryota</taxon>
        <taxon>Fungi</taxon>
        <taxon>Dikarya</taxon>
        <taxon>Basidiomycota</taxon>
        <taxon>Pucciniomycotina</taxon>
        <taxon>Microbotryomycetes</taxon>
        <taxon>Sporidiobolales</taxon>
        <taxon>Sporidiobolaceae</taxon>
        <taxon>Rhodotorula</taxon>
    </lineage>
</organism>
<dbReference type="OrthoDB" id="61390at2759"/>
<dbReference type="Pfam" id="PF13489">
    <property type="entry name" value="Methyltransf_23"/>
    <property type="match status" value="1"/>
</dbReference>
<dbReference type="EMBL" id="SOZI01000206">
    <property type="protein sequence ID" value="TNY17409.1"/>
    <property type="molecule type" value="Genomic_DNA"/>
</dbReference>
<gene>
    <name evidence="2" type="ORF">DMC30DRAFT_449755</name>
</gene>
<evidence type="ECO:0000313" key="2">
    <source>
        <dbReference type="EMBL" id="TNY17409.1"/>
    </source>
</evidence>
<feature type="signal peptide" evidence="1">
    <location>
        <begin position="1"/>
        <end position="15"/>
    </location>
</feature>
<evidence type="ECO:0000313" key="3">
    <source>
        <dbReference type="Proteomes" id="UP000311382"/>
    </source>
</evidence>
<feature type="chain" id="PRO_5022920724" evidence="1">
    <location>
        <begin position="16"/>
        <end position="296"/>
    </location>
</feature>
<sequence>MVSAWLAFLAGLVAAYLVPLACASLLARRPSSSSSHELYSSTADDALLLNLEPPATRWFNMGYWPRTQLSSSSSSSFAAAAADLCRLVARAAHLGPNQRICEVGYGSGDSTLLLEREFRPARYLGLTSLASQHATAGESPFLRAQAAGLPTDRIQLRHGDAATDLASEPADSFDAVLAVDCAYHFNTRVAFLSHAQRILRPGGSLALTDLLLAAPPPPSSSSLLSSLITPLLLRTLLLVARAPWHNFVQPATYRAELVAAGFDPASIELRDVSDAVWPGFCHFQCHPNPERTDTLG</sequence>
<keyword evidence="2" id="KW-0489">Methyltransferase</keyword>
<proteinExistence type="predicted"/>
<dbReference type="AlphaFoldDB" id="A0A5C5FMA8"/>
<dbReference type="GO" id="GO:0032259">
    <property type="term" value="P:methylation"/>
    <property type="evidence" value="ECO:0007669"/>
    <property type="project" value="UniProtKB-KW"/>
</dbReference>
<keyword evidence="2" id="KW-0808">Transferase</keyword>
<dbReference type="Gene3D" id="3.40.50.150">
    <property type="entry name" value="Vaccinia Virus protein VP39"/>
    <property type="match status" value="1"/>
</dbReference>
<dbReference type="SUPFAM" id="SSF53335">
    <property type="entry name" value="S-adenosyl-L-methionine-dependent methyltransferases"/>
    <property type="match status" value="1"/>
</dbReference>